<sequence>MRSSKIRGEVLASFRGHSRKCKEQCRGYANRDMMDSFMHRRNSGNVPSKYLDKDSISTSDPAISKKRSQIIETLTKRSQLLTNLENMLIRAAIEQPLPRKGQDSMSIMGACIDYSVTEALKIWPLNVRNITAADQMTAGESEVIEVHIQWHLIPSSKF</sequence>
<comment type="caution">
    <text evidence="1">The sequence shown here is derived from an EMBL/GenBank/DDBJ whole genome shotgun (WGS) entry which is preliminary data.</text>
</comment>
<name>A0AAV4VY88_CAEEX</name>
<accession>A0AAV4VY88</accession>
<reference evidence="1 2" key="1">
    <citation type="submission" date="2021-06" db="EMBL/GenBank/DDBJ databases">
        <title>Caerostris extrusa draft genome.</title>
        <authorList>
            <person name="Kono N."/>
            <person name="Arakawa K."/>
        </authorList>
    </citation>
    <scope>NUCLEOTIDE SEQUENCE [LARGE SCALE GENOMIC DNA]</scope>
</reference>
<proteinExistence type="predicted"/>
<dbReference type="AlphaFoldDB" id="A0AAV4VY88"/>
<organism evidence="1 2">
    <name type="scientific">Caerostris extrusa</name>
    <name type="common">Bark spider</name>
    <name type="synonym">Caerostris bankana</name>
    <dbReference type="NCBI Taxonomy" id="172846"/>
    <lineage>
        <taxon>Eukaryota</taxon>
        <taxon>Metazoa</taxon>
        <taxon>Ecdysozoa</taxon>
        <taxon>Arthropoda</taxon>
        <taxon>Chelicerata</taxon>
        <taxon>Arachnida</taxon>
        <taxon>Araneae</taxon>
        <taxon>Araneomorphae</taxon>
        <taxon>Entelegynae</taxon>
        <taxon>Araneoidea</taxon>
        <taxon>Araneidae</taxon>
        <taxon>Caerostris</taxon>
    </lineage>
</organism>
<gene>
    <name evidence="1" type="ORF">CEXT_673111</name>
</gene>
<protein>
    <submittedName>
        <fullName evidence="1">Uncharacterized protein</fullName>
    </submittedName>
</protein>
<dbReference type="Proteomes" id="UP001054945">
    <property type="component" value="Unassembled WGS sequence"/>
</dbReference>
<evidence type="ECO:0000313" key="1">
    <source>
        <dbReference type="EMBL" id="GIY75267.1"/>
    </source>
</evidence>
<dbReference type="EMBL" id="BPLR01015317">
    <property type="protein sequence ID" value="GIY75267.1"/>
    <property type="molecule type" value="Genomic_DNA"/>
</dbReference>
<keyword evidence="2" id="KW-1185">Reference proteome</keyword>
<evidence type="ECO:0000313" key="2">
    <source>
        <dbReference type="Proteomes" id="UP001054945"/>
    </source>
</evidence>